<dbReference type="InterPro" id="IPR018687">
    <property type="entry name" value="DUF2177_membr"/>
</dbReference>
<evidence type="ECO:0000256" key="1">
    <source>
        <dbReference type="SAM" id="Phobius"/>
    </source>
</evidence>
<dbReference type="Proteomes" id="UP000746595">
    <property type="component" value="Unassembled WGS sequence"/>
</dbReference>
<accession>A0ABX1G6V5</accession>
<sequence length="147" mass="16661">MSIRVKKWLLYYAFAGLIFALFDGLWIISVARHQYENHLGHLLAPEPNFSGAIAFYFIYIAGIVHYGIRPNNPELSLRKKVASAALFGLFTYATWALTALTIFRDFPTIIAITDILWGTSISGFVTWLALVLSGHLNKKRHRSQMTN</sequence>
<name>A0ABX1G6V5_9MICC</name>
<reference evidence="2 3" key="1">
    <citation type="submission" date="2020-04" db="EMBL/GenBank/DDBJ databases">
        <title>Paeniglutamicibacter sp. ANT13_2, a novel actinomycete isolated from sediment in Antarctica.</title>
        <authorList>
            <person name="Sakdapetsiri C."/>
            <person name="Pinyakong O."/>
        </authorList>
    </citation>
    <scope>NUCLEOTIDE SEQUENCE [LARGE SCALE GENOMIC DNA]</scope>
    <source>
        <strain evidence="2 3">ANT13_2</strain>
    </source>
</reference>
<feature type="transmembrane region" description="Helical" evidence="1">
    <location>
        <begin position="80"/>
        <end position="103"/>
    </location>
</feature>
<feature type="transmembrane region" description="Helical" evidence="1">
    <location>
        <begin position="115"/>
        <end position="136"/>
    </location>
</feature>
<organism evidence="2 3">
    <name type="scientific">Paeniglutamicibacter terrestris</name>
    <dbReference type="NCBI Taxonomy" id="2723403"/>
    <lineage>
        <taxon>Bacteria</taxon>
        <taxon>Bacillati</taxon>
        <taxon>Actinomycetota</taxon>
        <taxon>Actinomycetes</taxon>
        <taxon>Micrococcales</taxon>
        <taxon>Micrococcaceae</taxon>
        <taxon>Paeniglutamicibacter</taxon>
    </lineage>
</organism>
<keyword evidence="1" id="KW-0472">Membrane</keyword>
<dbReference type="EMBL" id="JAAWVT010000007">
    <property type="protein sequence ID" value="NKG21769.1"/>
    <property type="molecule type" value="Genomic_DNA"/>
</dbReference>
<keyword evidence="1" id="KW-0812">Transmembrane</keyword>
<comment type="caution">
    <text evidence="2">The sequence shown here is derived from an EMBL/GenBank/DDBJ whole genome shotgun (WGS) entry which is preliminary data.</text>
</comment>
<evidence type="ECO:0000313" key="2">
    <source>
        <dbReference type="EMBL" id="NKG21769.1"/>
    </source>
</evidence>
<proteinExistence type="predicted"/>
<protein>
    <submittedName>
        <fullName evidence="2">DUF2177 family protein</fullName>
    </submittedName>
</protein>
<keyword evidence="3" id="KW-1185">Reference proteome</keyword>
<keyword evidence="1" id="KW-1133">Transmembrane helix</keyword>
<dbReference type="Pfam" id="PF09945">
    <property type="entry name" value="DUF2177"/>
    <property type="match status" value="1"/>
</dbReference>
<feature type="transmembrane region" description="Helical" evidence="1">
    <location>
        <begin position="9"/>
        <end position="29"/>
    </location>
</feature>
<gene>
    <name evidence="2" type="ORF">HED64_13760</name>
</gene>
<feature type="transmembrane region" description="Helical" evidence="1">
    <location>
        <begin position="49"/>
        <end position="68"/>
    </location>
</feature>
<evidence type="ECO:0000313" key="3">
    <source>
        <dbReference type="Proteomes" id="UP000746595"/>
    </source>
</evidence>